<evidence type="ECO:0000256" key="4">
    <source>
        <dbReference type="ARBA" id="ARBA00022692"/>
    </source>
</evidence>
<dbReference type="Pfam" id="PF00528">
    <property type="entry name" value="BPD_transp_1"/>
    <property type="match status" value="1"/>
</dbReference>
<dbReference type="RefSeq" id="WP_117486681.1">
    <property type="nucleotide sequence ID" value="NZ_QVIG01000001.1"/>
</dbReference>
<gene>
    <name evidence="9" type="ORF">DR950_09580</name>
</gene>
<comment type="subcellular location">
    <subcellularLocation>
        <location evidence="1 7">Cell membrane</location>
        <topology evidence="1 7">Multi-pass membrane protein</topology>
    </subcellularLocation>
</comment>
<evidence type="ECO:0000256" key="5">
    <source>
        <dbReference type="ARBA" id="ARBA00022989"/>
    </source>
</evidence>
<feature type="domain" description="ABC transmembrane type-1" evidence="8">
    <location>
        <begin position="94"/>
        <end position="299"/>
    </location>
</feature>
<dbReference type="Proteomes" id="UP000263377">
    <property type="component" value="Unassembled WGS sequence"/>
</dbReference>
<keyword evidence="5 7" id="KW-1133">Transmembrane helix</keyword>
<evidence type="ECO:0000313" key="9">
    <source>
        <dbReference type="EMBL" id="RGD58003.1"/>
    </source>
</evidence>
<evidence type="ECO:0000256" key="3">
    <source>
        <dbReference type="ARBA" id="ARBA00022475"/>
    </source>
</evidence>
<proteinExistence type="inferred from homology"/>
<organism evidence="9 10">
    <name type="scientific">Kitasatospora xanthocidica</name>
    <dbReference type="NCBI Taxonomy" id="83382"/>
    <lineage>
        <taxon>Bacteria</taxon>
        <taxon>Bacillati</taxon>
        <taxon>Actinomycetota</taxon>
        <taxon>Actinomycetes</taxon>
        <taxon>Kitasatosporales</taxon>
        <taxon>Streptomycetaceae</taxon>
        <taxon>Kitasatospora</taxon>
    </lineage>
</organism>
<feature type="transmembrane region" description="Helical" evidence="7">
    <location>
        <begin position="177"/>
        <end position="200"/>
    </location>
</feature>
<reference evidence="9 10" key="1">
    <citation type="submission" date="2018-08" db="EMBL/GenBank/DDBJ databases">
        <title>Diversity &amp; Physiological Properties of Lignin-Decomposing Actinobacteria from Soil.</title>
        <authorList>
            <person name="Roh S.G."/>
            <person name="Kim S.B."/>
        </authorList>
    </citation>
    <scope>NUCLEOTIDE SEQUENCE [LARGE SCALE GENOMIC DNA]</scope>
    <source>
        <strain evidence="9 10">MMS17-GH009</strain>
    </source>
</reference>
<keyword evidence="3" id="KW-1003">Cell membrane</keyword>
<dbReference type="GO" id="GO:0055085">
    <property type="term" value="P:transmembrane transport"/>
    <property type="evidence" value="ECO:0007669"/>
    <property type="project" value="InterPro"/>
</dbReference>
<dbReference type="CDD" id="cd06261">
    <property type="entry name" value="TM_PBP2"/>
    <property type="match status" value="1"/>
</dbReference>
<dbReference type="InterPro" id="IPR000515">
    <property type="entry name" value="MetI-like"/>
</dbReference>
<keyword evidence="2 7" id="KW-0813">Transport</keyword>
<evidence type="ECO:0000256" key="2">
    <source>
        <dbReference type="ARBA" id="ARBA00022448"/>
    </source>
</evidence>
<dbReference type="AlphaFoldDB" id="A0A372ZQ75"/>
<dbReference type="PROSITE" id="PS50928">
    <property type="entry name" value="ABC_TM1"/>
    <property type="match status" value="1"/>
</dbReference>
<evidence type="ECO:0000256" key="6">
    <source>
        <dbReference type="ARBA" id="ARBA00023136"/>
    </source>
</evidence>
<dbReference type="EMBL" id="QVIG01000001">
    <property type="protein sequence ID" value="RGD58003.1"/>
    <property type="molecule type" value="Genomic_DNA"/>
</dbReference>
<dbReference type="Gene3D" id="1.10.3720.10">
    <property type="entry name" value="MetI-like"/>
    <property type="match status" value="1"/>
</dbReference>
<dbReference type="PANTHER" id="PTHR43163:SF6">
    <property type="entry name" value="DIPEPTIDE TRANSPORT SYSTEM PERMEASE PROTEIN DPPB-RELATED"/>
    <property type="match status" value="1"/>
</dbReference>
<feature type="transmembrane region" description="Helical" evidence="7">
    <location>
        <begin position="133"/>
        <end position="157"/>
    </location>
</feature>
<dbReference type="SUPFAM" id="SSF161098">
    <property type="entry name" value="MetI-like"/>
    <property type="match status" value="1"/>
</dbReference>
<dbReference type="InterPro" id="IPR045621">
    <property type="entry name" value="BPD_transp_1_N"/>
</dbReference>
<comment type="caution">
    <text evidence="9">The sequence shown here is derived from an EMBL/GenBank/DDBJ whole genome shotgun (WGS) entry which is preliminary data.</text>
</comment>
<feature type="transmembrane region" description="Helical" evidence="7">
    <location>
        <begin position="98"/>
        <end position="121"/>
    </location>
</feature>
<keyword evidence="10" id="KW-1185">Reference proteome</keyword>
<evidence type="ECO:0000259" key="8">
    <source>
        <dbReference type="PROSITE" id="PS50928"/>
    </source>
</evidence>
<evidence type="ECO:0000256" key="7">
    <source>
        <dbReference type="RuleBase" id="RU363032"/>
    </source>
</evidence>
<accession>A0A372ZQ75</accession>
<keyword evidence="4 7" id="KW-0812">Transmembrane</keyword>
<protein>
    <submittedName>
        <fullName evidence="9">ABC transporter permease</fullName>
    </submittedName>
</protein>
<dbReference type="InterPro" id="IPR035906">
    <property type="entry name" value="MetI-like_sf"/>
</dbReference>
<evidence type="ECO:0000256" key="1">
    <source>
        <dbReference type="ARBA" id="ARBA00004651"/>
    </source>
</evidence>
<dbReference type="Pfam" id="PF19300">
    <property type="entry name" value="BPD_transp_1_N"/>
    <property type="match status" value="1"/>
</dbReference>
<dbReference type="PANTHER" id="PTHR43163">
    <property type="entry name" value="DIPEPTIDE TRANSPORT SYSTEM PERMEASE PROTEIN DPPB-RELATED"/>
    <property type="match status" value="1"/>
</dbReference>
<evidence type="ECO:0000313" key="10">
    <source>
        <dbReference type="Proteomes" id="UP000263377"/>
    </source>
</evidence>
<name>A0A372ZQ75_9ACTN</name>
<comment type="similarity">
    <text evidence="7">Belongs to the binding-protein-dependent transport system permease family.</text>
</comment>
<keyword evidence="6 7" id="KW-0472">Membrane</keyword>
<dbReference type="GO" id="GO:0005886">
    <property type="term" value="C:plasma membrane"/>
    <property type="evidence" value="ECO:0007669"/>
    <property type="project" value="UniProtKB-SubCell"/>
</dbReference>
<sequence length="319" mass="33860">MPYWTRKAAGALATLWLASVAVFLLLRLAPGDPVSAALGAEADQEQRDRLAGSLGVDRPMPVQYLGWLHGLLTGDPGSSFHYREPVTRLIGQSIGSTVQLALVAGLLMLVLGLLLGVALAAERRGRLARVLDPLATALLALPVYVTAVLFVFVFAVLLRLLPAGGERDLFTAPDLAVQYLALPAVALALPGAAVLARLLATELRRTRQEEFVLTAVAKGASPRRVLARHVLPNSLAPFCVEFGLHLGELLGGAVVAEQLFARHGLGQLLLDAINQRDYPVAQTLIMLAVAVAVLVQLGSELLVGRLDPRIARAGTGEDR</sequence>